<proteinExistence type="predicted"/>
<feature type="non-terminal residue" evidence="2">
    <location>
        <position position="23"/>
    </location>
</feature>
<organism evidence="2 3">
    <name type="scientific">Pseudomonas syringae pv. actinidiae ICMP 19096</name>
    <dbReference type="NCBI Taxonomy" id="1194405"/>
    <lineage>
        <taxon>Bacteria</taxon>
        <taxon>Pseudomonadati</taxon>
        <taxon>Pseudomonadota</taxon>
        <taxon>Gammaproteobacteria</taxon>
        <taxon>Pseudomonadales</taxon>
        <taxon>Pseudomonadaceae</taxon>
        <taxon>Pseudomonas</taxon>
        <taxon>Pseudomonas syringae</taxon>
    </lineage>
</organism>
<dbReference type="GO" id="GO:0004638">
    <property type="term" value="F:phosphoribosylaminoimidazole carboxylase activity"/>
    <property type="evidence" value="ECO:0007669"/>
    <property type="project" value="UniProtKB-EC"/>
</dbReference>
<reference evidence="2 3" key="1">
    <citation type="journal article" date="2013" name="PLoS Pathog.">
        <title>Genomic analysis of the Kiwifruit pathogen Pseudomonas syringae pv. actinidiae provides insight into the origins of an emergent plant disease.</title>
        <authorList>
            <person name="McCann H.C."/>
            <person name="Rikkerink E.H."/>
            <person name="Bertels F."/>
            <person name="Fiers M."/>
            <person name="Lu A."/>
            <person name="Rees-George J."/>
            <person name="Andersen M.T."/>
            <person name="Gleave A.P."/>
            <person name="Haubold B."/>
            <person name="Wohlers M.W."/>
            <person name="Guttman D.S."/>
            <person name="Wang P.W."/>
            <person name="Straub C."/>
            <person name="Vanneste J.L."/>
            <person name="Rainey P.B."/>
            <person name="Templeton M.D."/>
        </authorList>
    </citation>
    <scope>NUCLEOTIDE SEQUENCE [LARGE SCALE GENOMIC DNA]</scope>
    <source>
        <strain evidence="2 3">ICMP 19096</strain>
    </source>
</reference>
<evidence type="ECO:0000259" key="1">
    <source>
        <dbReference type="Pfam" id="PF22660"/>
    </source>
</evidence>
<dbReference type="InterPro" id="IPR016185">
    <property type="entry name" value="PreATP-grasp_dom_sf"/>
</dbReference>
<dbReference type="EC" id="4.1.1.21" evidence="2"/>
<dbReference type="InterPro" id="IPR054350">
    <property type="entry name" value="PurT/PurK_preATP-grasp"/>
</dbReference>
<dbReference type="Proteomes" id="UP000018849">
    <property type="component" value="Unassembled WGS sequence"/>
</dbReference>
<keyword evidence="2" id="KW-0456">Lyase</keyword>
<dbReference type="SUPFAM" id="SSF52440">
    <property type="entry name" value="PreATP-grasp domain"/>
    <property type="match status" value="1"/>
</dbReference>
<evidence type="ECO:0000313" key="3">
    <source>
        <dbReference type="Proteomes" id="UP000018849"/>
    </source>
</evidence>
<dbReference type="Gene3D" id="3.40.50.20">
    <property type="match status" value="1"/>
</dbReference>
<protein>
    <submittedName>
        <fullName evidence="2">Phosphoribosylaminoimidazole carboxylase ATPase subunit</fullName>
        <ecNumber evidence="2">4.1.1.21</ecNumber>
    </submittedName>
</protein>
<dbReference type="AlphaFoldDB" id="A0A656JNP8"/>
<accession>A0A656JNP8</accession>
<feature type="domain" description="PurT/PurK-like preATP-grasp" evidence="1">
    <location>
        <begin position="1"/>
        <end position="23"/>
    </location>
</feature>
<name>A0A656JNP8_PSESF</name>
<gene>
    <name evidence="2" type="ORF">A245_36179</name>
</gene>
<dbReference type="EMBL" id="AOKF01003095">
    <property type="protein sequence ID" value="EPN41226.1"/>
    <property type="molecule type" value="Genomic_DNA"/>
</dbReference>
<comment type="caution">
    <text evidence="2">The sequence shown here is derived from an EMBL/GenBank/DDBJ whole genome shotgun (WGS) entry which is preliminary data.</text>
</comment>
<sequence>MKIGVIGGGQLGRMLALAGTPLG</sequence>
<dbReference type="Pfam" id="PF22660">
    <property type="entry name" value="RS_preATP-grasp-like"/>
    <property type="match status" value="1"/>
</dbReference>
<evidence type="ECO:0000313" key="2">
    <source>
        <dbReference type="EMBL" id="EPN41226.1"/>
    </source>
</evidence>